<keyword evidence="3" id="KW-1185">Reference proteome</keyword>
<name>A0A1Y9THH3_9BACI</name>
<protein>
    <submittedName>
        <fullName evidence="2">Uncharacterized protein</fullName>
    </submittedName>
</protein>
<gene>
    <name evidence="2" type="ORF">BkAM31D_01585</name>
</gene>
<dbReference type="KEGG" id="bkw:BkAM31D_01585"/>
<dbReference type="Proteomes" id="UP000193006">
    <property type="component" value="Chromosome"/>
</dbReference>
<dbReference type="AlphaFoldDB" id="A0A1Y9THH3"/>
<dbReference type="RefSeq" id="WP_157076901.1">
    <property type="nucleotide sequence ID" value="NZ_CP020814.1"/>
</dbReference>
<proteinExistence type="predicted"/>
<evidence type="ECO:0000256" key="1">
    <source>
        <dbReference type="SAM" id="MobiDB-lite"/>
    </source>
</evidence>
<accession>A0A1Y9THH3</accession>
<reference evidence="2 3" key="1">
    <citation type="submission" date="2017-04" db="EMBL/GenBank/DDBJ databases">
        <title>Bacillus krulwichiae AM31D Genome sequencing and assembly.</title>
        <authorList>
            <person name="Krulwich T.A."/>
            <person name="Anastor L."/>
            <person name="Ehrlich R."/>
            <person name="Ehrlich G.D."/>
            <person name="Janto B."/>
        </authorList>
    </citation>
    <scope>NUCLEOTIDE SEQUENCE [LARGE SCALE GENOMIC DNA]</scope>
    <source>
        <strain evidence="2 3">AM31D</strain>
    </source>
</reference>
<sequence length="47" mass="4781" precursor="true">MQRSKIGLFLISLITLLILAACGSQSSSQEGSNAEDAANGAVNEGTN</sequence>
<organism evidence="2 3">
    <name type="scientific">Halalkalibacter krulwichiae</name>
    <dbReference type="NCBI Taxonomy" id="199441"/>
    <lineage>
        <taxon>Bacteria</taxon>
        <taxon>Bacillati</taxon>
        <taxon>Bacillota</taxon>
        <taxon>Bacilli</taxon>
        <taxon>Bacillales</taxon>
        <taxon>Bacillaceae</taxon>
        <taxon>Halalkalibacter</taxon>
    </lineage>
</organism>
<evidence type="ECO:0000313" key="3">
    <source>
        <dbReference type="Proteomes" id="UP000193006"/>
    </source>
</evidence>
<evidence type="ECO:0000313" key="2">
    <source>
        <dbReference type="EMBL" id="ARK28647.1"/>
    </source>
</evidence>
<feature type="region of interest" description="Disordered" evidence="1">
    <location>
        <begin position="25"/>
        <end position="47"/>
    </location>
</feature>
<dbReference type="STRING" id="199441.BkAM31D_01585"/>
<dbReference type="EMBL" id="CP020814">
    <property type="protein sequence ID" value="ARK28647.1"/>
    <property type="molecule type" value="Genomic_DNA"/>
</dbReference>
<dbReference type="PROSITE" id="PS51257">
    <property type="entry name" value="PROKAR_LIPOPROTEIN"/>
    <property type="match status" value="1"/>
</dbReference>